<organism evidence="1 2">
    <name type="scientific">Paractinoplanes rishiriensis</name>
    <dbReference type="NCBI Taxonomy" id="1050105"/>
    <lineage>
        <taxon>Bacteria</taxon>
        <taxon>Bacillati</taxon>
        <taxon>Actinomycetota</taxon>
        <taxon>Actinomycetes</taxon>
        <taxon>Micromonosporales</taxon>
        <taxon>Micromonosporaceae</taxon>
        <taxon>Paractinoplanes</taxon>
    </lineage>
</organism>
<evidence type="ECO:0000313" key="1">
    <source>
        <dbReference type="EMBL" id="GIF02439.1"/>
    </source>
</evidence>
<protein>
    <submittedName>
        <fullName evidence="1">Uncharacterized protein</fullName>
    </submittedName>
</protein>
<name>A0A919KBW3_9ACTN</name>
<evidence type="ECO:0000313" key="2">
    <source>
        <dbReference type="Proteomes" id="UP000636960"/>
    </source>
</evidence>
<accession>A0A919KBW3</accession>
<dbReference type="EMBL" id="BOMV01000147">
    <property type="protein sequence ID" value="GIF02439.1"/>
    <property type="molecule type" value="Genomic_DNA"/>
</dbReference>
<reference evidence="1" key="1">
    <citation type="submission" date="2021-01" db="EMBL/GenBank/DDBJ databases">
        <title>Whole genome shotgun sequence of Actinoplanes rishiriensis NBRC 108556.</title>
        <authorList>
            <person name="Komaki H."/>
            <person name="Tamura T."/>
        </authorList>
    </citation>
    <scope>NUCLEOTIDE SEQUENCE</scope>
    <source>
        <strain evidence="1">NBRC 108556</strain>
    </source>
</reference>
<comment type="caution">
    <text evidence="1">The sequence shown here is derived from an EMBL/GenBank/DDBJ whole genome shotgun (WGS) entry which is preliminary data.</text>
</comment>
<dbReference type="Proteomes" id="UP000636960">
    <property type="component" value="Unassembled WGS sequence"/>
</dbReference>
<proteinExistence type="predicted"/>
<sequence length="132" mass="14887">MSGILGNYGTLVWRFFPESREIVNSLISEELVRAIDEERLPTEISVFEYTIHAVFPIVERLDDAASSGDLVQRFCQFCRALLAYAGPDAMDVDYHFNITLLEYADVPRAAAAARAVDPDLVDLIRANYGKWK</sequence>
<dbReference type="AlphaFoldDB" id="A0A919KBW3"/>
<keyword evidence="2" id="KW-1185">Reference proteome</keyword>
<dbReference type="RefSeq" id="WP_203791653.1">
    <property type="nucleotide sequence ID" value="NZ_BOMV01000147.1"/>
</dbReference>
<gene>
    <name evidence="1" type="ORF">Ari01nite_99030</name>
</gene>